<evidence type="ECO:0000256" key="5">
    <source>
        <dbReference type="SAM" id="Phobius"/>
    </source>
</evidence>
<dbReference type="GeneID" id="13853711"/>
<name>K4K8L9_ABHV</name>
<dbReference type="PANTHER" id="PTHR34093:SF1">
    <property type="entry name" value="CHLORIDE CHANNEL CLIC-LIKE PROTEIN 1"/>
    <property type="match status" value="1"/>
</dbReference>
<dbReference type="PANTHER" id="PTHR34093">
    <property type="entry name" value="CHLORIDE CHANNEL CLIC-LIKE PROTEIN 1"/>
    <property type="match status" value="1"/>
</dbReference>
<dbReference type="KEGG" id="vg:13853711"/>
<evidence type="ECO:0000256" key="4">
    <source>
        <dbReference type="ARBA" id="ARBA00023136"/>
    </source>
</evidence>
<feature type="transmembrane region" description="Helical" evidence="5">
    <location>
        <begin position="263"/>
        <end position="283"/>
    </location>
</feature>
<dbReference type="GO" id="GO:0016020">
    <property type="term" value="C:membrane"/>
    <property type="evidence" value="ECO:0007669"/>
    <property type="project" value="UniProtKB-SubCell"/>
</dbReference>
<dbReference type="InterPro" id="IPR009231">
    <property type="entry name" value="Chloride_chnl_CLIC-like"/>
</dbReference>
<proteinExistence type="predicted"/>
<keyword evidence="2 5" id="KW-0812">Transmembrane</keyword>
<evidence type="ECO:0000313" key="7">
    <source>
        <dbReference type="Proteomes" id="UP000029777"/>
    </source>
</evidence>
<dbReference type="Proteomes" id="UP000029777">
    <property type="component" value="Segment"/>
</dbReference>
<reference evidence="6 7" key="1">
    <citation type="submission" date="2012-08" db="EMBL/GenBank/DDBJ databases">
        <title>Abalone herpesvirus genome reveals unexpected ancestry.</title>
        <authorList>
            <person name="Savin K.W."/>
            <person name="Fegan M."/>
            <person name="Powney R."/>
            <person name="Savage D."/>
            <person name="Wong F."/>
            <person name="Sawbridge T."/>
            <person name="Helsham J."/>
            <person name="Vardy M."/>
            <person name="Cogan N."/>
            <person name="Mohammad I."/>
            <person name="Cocks B.G."/>
            <person name="Warner S."/>
        </authorList>
    </citation>
    <scope>NUCLEOTIDE SEQUENCE [LARGE SCALE GENOMIC DNA]</scope>
    <source>
        <strain evidence="7">Isolate Abalone/Australia/Victoria/2009</strain>
    </source>
</reference>
<evidence type="ECO:0000256" key="3">
    <source>
        <dbReference type="ARBA" id="ARBA00022989"/>
    </source>
</evidence>
<keyword evidence="7" id="KW-1185">Reference proteome</keyword>
<protein>
    <submittedName>
        <fullName evidence="6">Putative chloride channel</fullName>
    </submittedName>
</protein>
<evidence type="ECO:0000256" key="1">
    <source>
        <dbReference type="ARBA" id="ARBA00004141"/>
    </source>
</evidence>
<dbReference type="GO" id="GO:0005254">
    <property type="term" value="F:chloride channel activity"/>
    <property type="evidence" value="ECO:0007669"/>
    <property type="project" value="TreeGrafter"/>
</dbReference>
<dbReference type="OrthoDB" id="35244at10239"/>
<organismHost>
    <name type="scientific">Haliotidae</name>
    <name type="common">abalones</name>
    <dbReference type="NCBI Taxonomy" id="6451"/>
</organismHost>
<keyword evidence="4 5" id="KW-0472">Membrane</keyword>
<keyword evidence="3 5" id="KW-1133">Transmembrane helix</keyword>
<feature type="transmembrane region" description="Helical" evidence="5">
    <location>
        <begin position="111"/>
        <end position="132"/>
    </location>
</feature>
<dbReference type="Pfam" id="PF05934">
    <property type="entry name" value="MCLC"/>
    <property type="match status" value="1"/>
</dbReference>
<dbReference type="EMBL" id="JX453331">
    <property type="protein sequence ID" value="AFU90102.1"/>
    <property type="molecule type" value="Genomic_DNA"/>
</dbReference>
<dbReference type="RefSeq" id="YP_006908742.1">
    <property type="nucleotide sequence ID" value="NC_018874.1"/>
</dbReference>
<comment type="subcellular location">
    <subcellularLocation>
        <location evidence="1">Membrane</location>
        <topology evidence="1">Multi-pass membrane protein</topology>
    </subcellularLocation>
</comment>
<accession>K4K8L9</accession>
<evidence type="ECO:0000256" key="2">
    <source>
        <dbReference type="ARBA" id="ARBA00022692"/>
    </source>
</evidence>
<evidence type="ECO:0000313" key="6">
    <source>
        <dbReference type="EMBL" id="AFU90102.1"/>
    </source>
</evidence>
<dbReference type="TCDB" id="1.A.36.1.4">
    <property type="family name" value="the intracellular chloride channel (icc) family"/>
</dbReference>
<gene>
    <name evidence="6" type="ORF">AbHV_ORF90</name>
</gene>
<organism evidence="6 7">
    <name type="scientific">Abalone herpesvirus (isolate Abalone/Australia/Victoria/2009)</name>
    <name type="common">AbHV</name>
    <dbReference type="NCBI Taxonomy" id="1241371"/>
    <lineage>
        <taxon>Viruses</taxon>
        <taxon>Duplodnaviria</taxon>
        <taxon>Heunggongvirae</taxon>
        <taxon>Peploviricota</taxon>
        <taxon>Herviviricetes</taxon>
        <taxon>Herpesvirales</taxon>
        <taxon>Malacoherpesviridae</taxon>
        <taxon>Aurivirus</taxon>
        <taxon>Aurivirus haliotidmalaco1</taxon>
    </lineage>
</organism>
<feature type="transmembrane region" description="Helical" evidence="5">
    <location>
        <begin position="139"/>
        <end position="159"/>
    </location>
</feature>
<sequence length="333" mass="37358">MSCKNHLEMLTRLAVRLTTLCKLKPDLECTTPASLLDLKSDFRKNPISAEEGEKSRPDEQNFVNNHFRLLFNSMERDLKVIIESGATSSESPTASTDAEPPRLGQFVSNDLPQTFLLVAGLLLVCVGLNYVLNRISWRFLIHRMCVVAFLASVIINFIHDYEKVAAKRYLKLRQGLPENCMERGGSWRTVLSSLISYLFIITPEDQDECVTYAKAIVIEPLFEVTPMNAILTSVSTLVLTPVEQLAKSTNTIFKSLLYGIPSLLVPVVIGVILYVVTMIMICYNRYSVNFLSLLNINPTAALVQPAPPPPVVVTEKYVRARPKKRVLSLKIKK</sequence>